<reference evidence="5" key="1">
    <citation type="submission" date="2021-01" db="EMBL/GenBank/DDBJ databases">
        <authorList>
            <person name="Corre E."/>
            <person name="Pelletier E."/>
            <person name="Niang G."/>
            <person name="Scheremetjew M."/>
            <person name="Finn R."/>
            <person name="Kale V."/>
            <person name="Holt S."/>
            <person name="Cochrane G."/>
            <person name="Meng A."/>
            <person name="Brown T."/>
            <person name="Cohen L."/>
        </authorList>
    </citation>
    <scope>NUCLEOTIDE SEQUENCE</scope>
    <source>
        <strain evidence="5">UTEX LB 985</strain>
    </source>
</reference>
<protein>
    <recommendedName>
        <fullName evidence="4">PH domain-containing protein</fullName>
    </recommendedName>
</protein>
<dbReference type="GO" id="GO:0005769">
    <property type="term" value="C:early endosome"/>
    <property type="evidence" value="ECO:0007669"/>
    <property type="project" value="TreeGrafter"/>
</dbReference>
<dbReference type="GO" id="GO:0007032">
    <property type="term" value="P:endosome organization"/>
    <property type="evidence" value="ECO:0007669"/>
    <property type="project" value="TreeGrafter"/>
</dbReference>
<gene>
    <name evidence="5" type="ORF">CBRE1094_LOCUS8161</name>
</gene>
<dbReference type="PANTHER" id="PTHR22902:SF27">
    <property type="entry name" value="PLECKSTRIN HOMOLOGY DOMAIN-CONTAINING FAMILY A MEMBER 3"/>
    <property type="match status" value="1"/>
</dbReference>
<name>A0A7S2CEE8_9EUKA</name>
<keyword evidence="2" id="KW-0175">Coiled coil</keyword>
<feature type="domain" description="PH" evidence="4">
    <location>
        <begin position="17"/>
        <end position="122"/>
    </location>
</feature>
<dbReference type="Pfam" id="PF00169">
    <property type="entry name" value="PH"/>
    <property type="match status" value="1"/>
</dbReference>
<dbReference type="InterPro" id="IPR001849">
    <property type="entry name" value="PH_domain"/>
</dbReference>
<dbReference type="InterPro" id="IPR011993">
    <property type="entry name" value="PH-like_dom_sf"/>
</dbReference>
<dbReference type="SUPFAM" id="SSF50729">
    <property type="entry name" value="PH domain-like"/>
    <property type="match status" value="1"/>
</dbReference>
<evidence type="ECO:0000259" key="4">
    <source>
        <dbReference type="PROSITE" id="PS50003"/>
    </source>
</evidence>
<dbReference type="PANTHER" id="PTHR22902">
    <property type="entry name" value="SESQUIPEDALIAN"/>
    <property type="match status" value="1"/>
</dbReference>
<feature type="region of interest" description="Disordered" evidence="3">
    <location>
        <begin position="136"/>
        <end position="157"/>
    </location>
</feature>
<dbReference type="GO" id="GO:0042147">
    <property type="term" value="P:retrograde transport, endosome to Golgi"/>
    <property type="evidence" value="ECO:0007669"/>
    <property type="project" value="TreeGrafter"/>
</dbReference>
<organism evidence="5">
    <name type="scientific">Haptolina brevifila</name>
    <dbReference type="NCBI Taxonomy" id="156173"/>
    <lineage>
        <taxon>Eukaryota</taxon>
        <taxon>Haptista</taxon>
        <taxon>Haptophyta</taxon>
        <taxon>Prymnesiophyceae</taxon>
        <taxon>Prymnesiales</taxon>
        <taxon>Prymnesiaceae</taxon>
        <taxon>Haptolina</taxon>
    </lineage>
</organism>
<evidence type="ECO:0000256" key="1">
    <source>
        <dbReference type="ARBA" id="ARBA00022553"/>
    </source>
</evidence>
<feature type="coiled-coil region" evidence="2">
    <location>
        <begin position="266"/>
        <end position="293"/>
    </location>
</feature>
<dbReference type="GO" id="GO:0005829">
    <property type="term" value="C:cytosol"/>
    <property type="evidence" value="ECO:0007669"/>
    <property type="project" value="GOC"/>
</dbReference>
<dbReference type="Gene3D" id="2.30.29.30">
    <property type="entry name" value="Pleckstrin-homology domain (PH domain)/Phosphotyrosine-binding domain (PTB)"/>
    <property type="match status" value="1"/>
</dbReference>
<dbReference type="GO" id="GO:0055037">
    <property type="term" value="C:recycling endosome"/>
    <property type="evidence" value="ECO:0007669"/>
    <property type="project" value="TreeGrafter"/>
</dbReference>
<dbReference type="GO" id="GO:0001881">
    <property type="term" value="P:receptor recycling"/>
    <property type="evidence" value="ECO:0007669"/>
    <property type="project" value="TreeGrafter"/>
</dbReference>
<sequence length="348" mass="40073">MNALQSAITEVDITALLQPRTGYLFKLGGGQETGSKWNRRWFVLRDNVLMYFQAPKDFLGFRDKPNGVVLLDEANVRLRDDKQSGRPFTFVLSHVGGESVVLAAESETEMHAWMQAVRTSRMCVSDPMAANMMEEARRTSAENELDSARDKKSDPEAELKEIEQELEKVQAEHRELESEKEKAEKQLKELMARFKLRKALLHWRHRKLTLSFRSLVTMVFRSRIEEAKRLKEGHDRRISMMDAEIEKVIADRQRAEAAKRKSDEMLTKELALKKEKETELREAQRLSETDTERSEAAAARIAALQAEGAQEMTGNRDKDDILRAMEEMQALEAETDHLTLQVKRRMPA</sequence>
<proteinExistence type="predicted"/>
<keyword evidence="1" id="KW-0597">Phosphoprotein</keyword>
<evidence type="ECO:0000313" key="5">
    <source>
        <dbReference type="EMBL" id="CAD9422945.1"/>
    </source>
</evidence>
<evidence type="ECO:0000256" key="2">
    <source>
        <dbReference type="SAM" id="Coils"/>
    </source>
</evidence>
<dbReference type="PROSITE" id="PS50003">
    <property type="entry name" value="PH_DOMAIN"/>
    <property type="match status" value="1"/>
</dbReference>
<dbReference type="EMBL" id="HBGU01015244">
    <property type="protein sequence ID" value="CAD9422945.1"/>
    <property type="molecule type" value="Transcribed_RNA"/>
</dbReference>
<dbReference type="InterPro" id="IPR045188">
    <property type="entry name" value="Boi1/Boi2-like"/>
</dbReference>
<dbReference type="GO" id="GO:0005802">
    <property type="term" value="C:trans-Golgi network"/>
    <property type="evidence" value="ECO:0007669"/>
    <property type="project" value="TreeGrafter"/>
</dbReference>
<dbReference type="AlphaFoldDB" id="A0A7S2CEE8"/>
<accession>A0A7S2CEE8</accession>
<dbReference type="SMART" id="SM00233">
    <property type="entry name" value="PH"/>
    <property type="match status" value="1"/>
</dbReference>
<evidence type="ECO:0000256" key="3">
    <source>
        <dbReference type="SAM" id="MobiDB-lite"/>
    </source>
</evidence>